<accession>A0AAV0WB49</accession>
<gene>
    <name evidence="1" type="ORF">MEUPH1_LOCUS9079</name>
</gene>
<dbReference type="EMBL" id="CARXXK010000002">
    <property type="protein sequence ID" value="CAI6352888.1"/>
    <property type="molecule type" value="Genomic_DNA"/>
</dbReference>
<sequence>MIRQATGPNDHPATPTFLQVYQIVSSYSILKPPKSGNCMILETKTPKITLSDVKNVYESNQSERITKITNLEDKLNQISNEGIWEADDIFDHDDCQSSVKNCVTYYMWIC</sequence>
<name>A0AAV0WB49_9HEMI</name>
<evidence type="ECO:0000313" key="1">
    <source>
        <dbReference type="EMBL" id="CAI6352888.1"/>
    </source>
</evidence>
<reference evidence="1 2" key="1">
    <citation type="submission" date="2023-01" db="EMBL/GenBank/DDBJ databases">
        <authorList>
            <person name="Whitehead M."/>
        </authorList>
    </citation>
    <scope>NUCLEOTIDE SEQUENCE [LARGE SCALE GENOMIC DNA]</scope>
</reference>
<evidence type="ECO:0000313" key="2">
    <source>
        <dbReference type="Proteomes" id="UP001160148"/>
    </source>
</evidence>
<keyword evidence="2" id="KW-1185">Reference proteome</keyword>
<dbReference type="Proteomes" id="UP001160148">
    <property type="component" value="Unassembled WGS sequence"/>
</dbReference>
<organism evidence="1 2">
    <name type="scientific">Macrosiphum euphorbiae</name>
    <name type="common">potato aphid</name>
    <dbReference type="NCBI Taxonomy" id="13131"/>
    <lineage>
        <taxon>Eukaryota</taxon>
        <taxon>Metazoa</taxon>
        <taxon>Ecdysozoa</taxon>
        <taxon>Arthropoda</taxon>
        <taxon>Hexapoda</taxon>
        <taxon>Insecta</taxon>
        <taxon>Pterygota</taxon>
        <taxon>Neoptera</taxon>
        <taxon>Paraneoptera</taxon>
        <taxon>Hemiptera</taxon>
        <taxon>Sternorrhyncha</taxon>
        <taxon>Aphidomorpha</taxon>
        <taxon>Aphidoidea</taxon>
        <taxon>Aphididae</taxon>
        <taxon>Macrosiphini</taxon>
        <taxon>Macrosiphum</taxon>
    </lineage>
</organism>
<dbReference type="AlphaFoldDB" id="A0AAV0WB49"/>
<protein>
    <submittedName>
        <fullName evidence="1">Uncharacterized protein</fullName>
    </submittedName>
</protein>
<comment type="caution">
    <text evidence="1">The sequence shown here is derived from an EMBL/GenBank/DDBJ whole genome shotgun (WGS) entry which is preliminary data.</text>
</comment>
<proteinExistence type="predicted"/>